<organism evidence="2 3">
    <name type="scientific">Aspergillus wentii DTO 134E9</name>
    <dbReference type="NCBI Taxonomy" id="1073089"/>
    <lineage>
        <taxon>Eukaryota</taxon>
        <taxon>Fungi</taxon>
        <taxon>Dikarya</taxon>
        <taxon>Ascomycota</taxon>
        <taxon>Pezizomycotina</taxon>
        <taxon>Eurotiomycetes</taxon>
        <taxon>Eurotiomycetidae</taxon>
        <taxon>Eurotiales</taxon>
        <taxon>Aspergillaceae</taxon>
        <taxon>Aspergillus</taxon>
        <taxon>Aspergillus subgen. Cremei</taxon>
    </lineage>
</organism>
<sequence>MVFSDSMGFQLPLLASALSLLSCWHDRMNKIIWKIADTRAKIAATNAKGFLRSNSPTTAIAPREKRTRAESPSKTKLMTWWFVRLQMRRISSTNDQIATQMKKI</sequence>
<evidence type="ECO:0000313" key="3">
    <source>
        <dbReference type="Proteomes" id="UP000184383"/>
    </source>
</evidence>
<reference evidence="3" key="1">
    <citation type="journal article" date="2017" name="Genome Biol.">
        <title>Comparative genomics reveals high biological diversity and specific adaptations in the industrially and medically important fungal genus Aspergillus.</title>
        <authorList>
            <person name="de Vries R.P."/>
            <person name="Riley R."/>
            <person name="Wiebenga A."/>
            <person name="Aguilar-Osorio G."/>
            <person name="Amillis S."/>
            <person name="Uchima C.A."/>
            <person name="Anderluh G."/>
            <person name="Asadollahi M."/>
            <person name="Askin M."/>
            <person name="Barry K."/>
            <person name="Battaglia E."/>
            <person name="Bayram O."/>
            <person name="Benocci T."/>
            <person name="Braus-Stromeyer S.A."/>
            <person name="Caldana C."/>
            <person name="Canovas D."/>
            <person name="Cerqueira G.C."/>
            <person name="Chen F."/>
            <person name="Chen W."/>
            <person name="Choi C."/>
            <person name="Clum A."/>
            <person name="Dos Santos R.A."/>
            <person name="Damasio A.R."/>
            <person name="Diallinas G."/>
            <person name="Emri T."/>
            <person name="Fekete E."/>
            <person name="Flipphi M."/>
            <person name="Freyberg S."/>
            <person name="Gallo A."/>
            <person name="Gournas C."/>
            <person name="Habgood R."/>
            <person name="Hainaut M."/>
            <person name="Harispe M.L."/>
            <person name="Henrissat B."/>
            <person name="Hilden K.S."/>
            <person name="Hope R."/>
            <person name="Hossain A."/>
            <person name="Karabika E."/>
            <person name="Karaffa L."/>
            <person name="Karanyi Z."/>
            <person name="Krasevec N."/>
            <person name="Kuo A."/>
            <person name="Kusch H."/>
            <person name="LaButti K."/>
            <person name="Lagendijk E.L."/>
            <person name="Lapidus A."/>
            <person name="Levasseur A."/>
            <person name="Lindquist E."/>
            <person name="Lipzen A."/>
            <person name="Logrieco A.F."/>
            <person name="MacCabe A."/>
            <person name="Maekelae M.R."/>
            <person name="Malavazi I."/>
            <person name="Melin P."/>
            <person name="Meyer V."/>
            <person name="Mielnichuk N."/>
            <person name="Miskei M."/>
            <person name="Molnar A.P."/>
            <person name="Mule G."/>
            <person name="Ngan C.Y."/>
            <person name="Orejas M."/>
            <person name="Orosz E."/>
            <person name="Ouedraogo J.P."/>
            <person name="Overkamp K.M."/>
            <person name="Park H.-S."/>
            <person name="Perrone G."/>
            <person name="Piumi F."/>
            <person name="Punt P.J."/>
            <person name="Ram A.F."/>
            <person name="Ramon A."/>
            <person name="Rauscher S."/>
            <person name="Record E."/>
            <person name="Riano-Pachon D.M."/>
            <person name="Robert V."/>
            <person name="Roehrig J."/>
            <person name="Ruller R."/>
            <person name="Salamov A."/>
            <person name="Salih N.S."/>
            <person name="Samson R.A."/>
            <person name="Sandor E."/>
            <person name="Sanguinetti M."/>
            <person name="Schuetze T."/>
            <person name="Sepcic K."/>
            <person name="Shelest E."/>
            <person name="Sherlock G."/>
            <person name="Sophianopoulou V."/>
            <person name="Squina F.M."/>
            <person name="Sun H."/>
            <person name="Susca A."/>
            <person name="Todd R.B."/>
            <person name="Tsang A."/>
            <person name="Unkles S.E."/>
            <person name="van de Wiele N."/>
            <person name="van Rossen-Uffink D."/>
            <person name="Oliveira J.V."/>
            <person name="Vesth T.C."/>
            <person name="Visser J."/>
            <person name="Yu J.-H."/>
            <person name="Zhou M."/>
            <person name="Andersen M.R."/>
            <person name="Archer D.B."/>
            <person name="Baker S.E."/>
            <person name="Benoit I."/>
            <person name="Brakhage A.A."/>
            <person name="Braus G.H."/>
            <person name="Fischer R."/>
            <person name="Frisvad J.C."/>
            <person name="Goldman G.H."/>
            <person name="Houbraken J."/>
            <person name="Oakley B."/>
            <person name="Pocsi I."/>
            <person name="Scazzocchio C."/>
            <person name="Seiboth B."/>
            <person name="vanKuyk P.A."/>
            <person name="Wortman J."/>
            <person name="Dyer P.S."/>
            <person name="Grigoriev I.V."/>
        </authorList>
    </citation>
    <scope>NUCLEOTIDE SEQUENCE [LARGE SCALE GENOMIC DNA]</scope>
    <source>
        <strain evidence="3">DTO 134E9</strain>
    </source>
</reference>
<proteinExistence type="predicted"/>
<dbReference type="GeneID" id="63751724"/>
<feature type="signal peptide" evidence="1">
    <location>
        <begin position="1"/>
        <end position="17"/>
    </location>
</feature>
<dbReference type="VEuPathDB" id="FungiDB:ASPWEDRAFT_42850"/>
<evidence type="ECO:0000256" key="1">
    <source>
        <dbReference type="SAM" id="SignalP"/>
    </source>
</evidence>
<keyword evidence="1" id="KW-0732">Signal</keyword>
<dbReference type="EMBL" id="KV878214">
    <property type="protein sequence ID" value="OJJ32821.1"/>
    <property type="molecule type" value="Genomic_DNA"/>
</dbReference>
<accession>A0A1L9RD29</accession>
<gene>
    <name evidence="2" type="ORF">ASPWEDRAFT_42850</name>
</gene>
<dbReference type="RefSeq" id="XP_040686498.1">
    <property type="nucleotide sequence ID" value="XM_040835876.1"/>
</dbReference>
<evidence type="ECO:0008006" key="4">
    <source>
        <dbReference type="Google" id="ProtNLM"/>
    </source>
</evidence>
<protein>
    <recommendedName>
        <fullName evidence="4">Secreted protein</fullName>
    </recommendedName>
</protein>
<dbReference type="AlphaFoldDB" id="A0A1L9RD29"/>
<keyword evidence="3" id="KW-1185">Reference proteome</keyword>
<name>A0A1L9RD29_ASPWE</name>
<feature type="chain" id="PRO_5013086677" description="Secreted protein" evidence="1">
    <location>
        <begin position="18"/>
        <end position="104"/>
    </location>
</feature>
<dbReference type="Proteomes" id="UP000184383">
    <property type="component" value="Unassembled WGS sequence"/>
</dbReference>
<evidence type="ECO:0000313" key="2">
    <source>
        <dbReference type="EMBL" id="OJJ32821.1"/>
    </source>
</evidence>